<dbReference type="InterPro" id="IPR051906">
    <property type="entry name" value="TolC-like"/>
</dbReference>
<dbReference type="GO" id="GO:0015288">
    <property type="term" value="F:porin activity"/>
    <property type="evidence" value="ECO:0007669"/>
    <property type="project" value="TreeGrafter"/>
</dbReference>
<dbReference type="PANTHER" id="PTHR30026:SF20">
    <property type="entry name" value="OUTER MEMBRANE PROTEIN TOLC"/>
    <property type="match status" value="1"/>
</dbReference>
<dbReference type="Pfam" id="PF02321">
    <property type="entry name" value="OEP"/>
    <property type="match status" value="2"/>
</dbReference>
<dbReference type="GO" id="GO:1990281">
    <property type="term" value="C:efflux pump complex"/>
    <property type="evidence" value="ECO:0007669"/>
    <property type="project" value="TreeGrafter"/>
</dbReference>
<keyword evidence="3" id="KW-0813">Transport</keyword>
<evidence type="ECO:0000256" key="1">
    <source>
        <dbReference type="ARBA" id="ARBA00004442"/>
    </source>
</evidence>
<name>A0A7X9NZI3_9BACT</name>
<dbReference type="SUPFAM" id="SSF56954">
    <property type="entry name" value="Outer membrane efflux proteins (OEP)"/>
    <property type="match status" value="1"/>
</dbReference>
<evidence type="ECO:0000256" key="6">
    <source>
        <dbReference type="ARBA" id="ARBA00023136"/>
    </source>
</evidence>
<dbReference type="EMBL" id="JABANE010000004">
    <property type="protein sequence ID" value="NME66789.1"/>
    <property type="molecule type" value="Genomic_DNA"/>
</dbReference>
<reference evidence="9 10" key="1">
    <citation type="submission" date="2020-04" db="EMBL/GenBank/DDBJ databases">
        <title>Flammeovirga sp. SR4, a novel species isolated from seawater.</title>
        <authorList>
            <person name="Wang X."/>
        </authorList>
    </citation>
    <scope>NUCLEOTIDE SEQUENCE [LARGE SCALE GENOMIC DNA]</scope>
    <source>
        <strain evidence="9 10">ATCC 23126</strain>
    </source>
</reference>
<comment type="similarity">
    <text evidence="2">Belongs to the outer membrane factor (OMF) (TC 1.B.17) family.</text>
</comment>
<dbReference type="GO" id="GO:0009279">
    <property type="term" value="C:cell outer membrane"/>
    <property type="evidence" value="ECO:0007669"/>
    <property type="project" value="UniProtKB-SubCell"/>
</dbReference>
<evidence type="ECO:0000256" key="8">
    <source>
        <dbReference type="SAM" id="SignalP"/>
    </source>
</evidence>
<keyword evidence="10" id="KW-1185">Reference proteome</keyword>
<keyword evidence="4" id="KW-1134">Transmembrane beta strand</keyword>
<dbReference type="Proteomes" id="UP000576082">
    <property type="component" value="Unassembled WGS sequence"/>
</dbReference>
<evidence type="ECO:0000313" key="10">
    <source>
        <dbReference type="Proteomes" id="UP000576082"/>
    </source>
</evidence>
<comment type="caution">
    <text evidence="9">The sequence shown here is derived from an EMBL/GenBank/DDBJ whole genome shotgun (WGS) entry which is preliminary data.</text>
</comment>
<evidence type="ECO:0000256" key="7">
    <source>
        <dbReference type="ARBA" id="ARBA00023237"/>
    </source>
</evidence>
<dbReference type="GO" id="GO:0015562">
    <property type="term" value="F:efflux transmembrane transporter activity"/>
    <property type="evidence" value="ECO:0007669"/>
    <property type="project" value="InterPro"/>
</dbReference>
<dbReference type="Gene3D" id="1.20.1600.10">
    <property type="entry name" value="Outer membrane efflux proteins (OEP)"/>
    <property type="match status" value="1"/>
</dbReference>
<proteinExistence type="inferred from homology"/>
<comment type="subcellular location">
    <subcellularLocation>
        <location evidence="1">Cell outer membrane</location>
    </subcellularLocation>
</comment>
<dbReference type="PANTHER" id="PTHR30026">
    <property type="entry name" value="OUTER MEMBRANE PROTEIN TOLC"/>
    <property type="match status" value="1"/>
</dbReference>
<evidence type="ECO:0000313" key="9">
    <source>
        <dbReference type="EMBL" id="NME66789.1"/>
    </source>
</evidence>
<protein>
    <submittedName>
        <fullName evidence="9">TolC family protein</fullName>
    </submittedName>
</protein>
<dbReference type="AlphaFoldDB" id="A0A7X9NZI3"/>
<keyword evidence="6" id="KW-0472">Membrane</keyword>
<evidence type="ECO:0000256" key="4">
    <source>
        <dbReference type="ARBA" id="ARBA00022452"/>
    </source>
</evidence>
<accession>A0A7X9NZI3</accession>
<feature type="signal peptide" evidence="8">
    <location>
        <begin position="1"/>
        <end position="21"/>
    </location>
</feature>
<keyword evidence="8" id="KW-0732">Signal</keyword>
<sequence>MIRLINFMTSLFVISSSILFAQDKVPVKKWSLVDCIDYALSNNIDVQLGLLDIQTSKIDLKQAKNERLPELYGSFNNSQNYGRYLDPFNNTFATDATTNSNLGVDLGATLFTGNRINNKIKADKLNLQVSLLENEKLKNDISILVSTQYLEILYQKELVELVKKQLELSQTQLKKTQILIEAGKRPKGDLYKIRTQISNDKVDLIDQENALVTSFVNLSQTLNLEYDPQFDIQEVEHMTLDEQYTFKKVEDIYKTSLNTMPEIKAQQYRIKVSKALEKIQEGAILPTLSMGGNLSTGYSSSRQLPEGQYHYMDQLMDNYNSSVYLSLSIPIFKKFQNRTNIQKAKIDKMQSELTLVKLKNNLFKEVQNAHSDALAAFASYNAAKQAVTSSNESYVFVKEKYNAGSSDIYELNIASLDRLEAYSNLLRSKYTFIFRTKILDFYTGKRISLN</sequence>
<evidence type="ECO:0000256" key="3">
    <source>
        <dbReference type="ARBA" id="ARBA00022448"/>
    </source>
</evidence>
<dbReference type="InterPro" id="IPR003423">
    <property type="entry name" value="OMP_efflux"/>
</dbReference>
<evidence type="ECO:0000256" key="5">
    <source>
        <dbReference type="ARBA" id="ARBA00022692"/>
    </source>
</evidence>
<feature type="chain" id="PRO_5031541136" evidence="8">
    <location>
        <begin position="22"/>
        <end position="450"/>
    </location>
</feature>
<organism evidence="9 10">
    <name type="scientific">Flammeovirga aprica JL-4</name>
    <dbReference type="NCBI Taxonomy" id="694437"/>
    <lineage>
        <taxon>Bacteria</taxon>
        <taxon>Pseudomonadati</taxon>
        <taxon>Bacteroidota</taxon>
        <taxon>Cytophagia</taxon>
        <taxon>Cytophagales</taxon>
        <taxon>Flammeovirgaceae</taxon>
        <taxon>Flammeovirga</taxon>
    </lineage>
</organism>
<gene>
    <name evidence="9" type="ORF">HHU12_02320</name>
</gene>
<keyword evidence="5" id="KW-0812">Transmembrane</keyword>
<evidence type="ECO:0000256" key="2">
    <source>
        <dbReference type="ARBA" id="ARBA00007613"/>
    </source>
</evidence>
<keyword evidence="7" id="KW-0998">Cell outer membrane</keyword>
<dbReference type="RefSeq" id="WP_169654606.1">
    <property type="nucleotide sequence ID" value="NZ_JABANE010000004.1"/>
</dbReference>